<keyword evidence="3" id="KW-0328">Glycosyltransferase</keyword>
<feature type="domain" description="Glycosyltransferase 2-like" evidence="5">
    <location>
        <begin position="4"/>
        <end position="172"/>
    </location>
</feature>
<dbReference type="Pfam" id="PF00535">
    <property type="entry name" value="Glycos_transf_2"/>
    <property type="match status" value="1"/>
</dbReference>
<dbReference type="InterPro" id="IPR029044">
    <property type="entry name" value="Nucleotide-diphossugar_trans"/>
</dbReference>
<comment type="caution">
    <text evidence="6">The sequence shown here is derived from an EMBL/GenBank/DDBJ whole genome shotgun (WGS) entry which is preliminary data.</text>
</comment>
<evidence type="ECO:0000313" key="6">
    <source>
        <dbReference type="EMBL" id="MBD2315455.1"/>
    </source>
</evidence>
<dbReference type="RefSeq" id="WP_190575545.1">
    <property type="nucleotide sequence ID" value="NZ_CAWPQU010000001.1"/>
</dbReference>
<gene>
    <name evidence="6" type="ORF">H6G05_01155</name>
</gene>
<evidence type="ECO:0000313" key="7">
    <source>
        <dbReference type="Proteomes" id="UP000618445"/>
    </source>
</evidence>
<name>A0ABR8C5R8_9CYAN</name>
<evidence type="ECO:0000256" key="2">
    <source>
        <dbReference type="ARBA" id="ARBA00006739"/>
    </source>
</evidence>
<sequence>MKISVVVPTYQRPADLARCLAALKVQNRPVDELWVIVRDTDRQTWQFLETFDRGALPLHTATVTASGVIAAMNIGLESATGDIVAFTDDDAAPHHDWLERIETYYLADKQVGGVGGRDWVYHGTKLEDGSQPVVGKLQWFGRLIGNHHIGIGTGREVDVLKGVNMSFRRKAIADLRFDQRMRGSGAQVHFEVVFSLTLRQQGWKLIYDPQIAVDHFPAQRFDEDQRNSFNAQASINAVHNETVALLGYLSPSQKLVFAIWAIAIGTSEAFGLLQALRFLPKDGNVVRQKLWACWLGRWEGWQTYRLSK</sequence>
<comment type="similarity">
    <text evidence="2">Belongs to the glycosyltransferase 2 family.</text>
</comment>
<dbReference type="EMBL" id="JACJQY010000001">
    <property type="protein sequence ID" value="MBD2315455.1"/>
    <property type="molecule type" value="Genomic_DNA"/>
</dbReference>
<dbReference type="PANTHER" id="PTHR43179">
    <property type="entry name" value="RHAMNOSYLTRANSFERASE WBBL"/>
    <property type="match status" value="1"/>
</dbReference>
<keyword evidence="7" id="KW-1185">Reference proteome</keyword>
<dbReference type="Proteomes" id="UP000618445">
    <property type="component" value="Unassembled WGS sequence"/>
</dbReference>
<accession>A0ABR8C5R8</accession>
<evidence type="ECO:0000256" key="3">
    <source>
        <dbReference type="ARBA" id="ARBA00022676"/>
    </source>
</evidence>
<evidence type="ECO:0000256" key="4">
    <source>
        <dbReference type="ARBA" id="ARBA00022679"/>
    </source>
</evidence>
<reference evidence="6 7" key="1">
    <citation type="journal article" date="2020" name="ISME J.">
        <title>Comparative genomics reveals insights into cyanobacterial evolution and habitat adaptation.</title>
        <authorList>
            <person name="Chen M.Y."/>
            <person name="Teng W.K."/>
            <person name="Zhao L."/>
            <person name="Hu C.X."/>
            <person name="Zhou Y.K."/>
            <person name="Han B.P."/>
            <person name="Song L.R."/>
            <person name="Shu W.S."/>
        </authorList>
    </citation>
    <scope>NUCLEOTIDE SEQUENCE [LARGE SCALE GENOMIC DNA]</scope>
    <source>
        <strain evidence="6 7">FACHB-1050</strain>
    </source>
</reference>
<organism evidence="6 7">
    <name type="scientific">Phormidium tenue FACHB-1050</name>
    <dbReference type="NCBI Taxonomy" id="2692857"/>
    <lineage>
        <taxon>Bacteria</taxon>
        <taxon>Bacillati</taxon>
        <taxon>Cyanobacteriota</taxon>
        <taxon>Cyanophyceae</taxon>
        <taxon>Oscillatoriophycideae</taxon>
        <taxon>Oscillatoriales</taxon>
        <taxon>Oscillatoriaceae</taxon>
        <taxon>Phormidium</taxon>
    </lineage>
</organism>
<dbReference type="Gene3D" id="3.90.550.10">
    <property type="entry name" value="Spore Coat Polysaccharide Biosynthesis Protein SpsA, Chain A"/>
    <property type="match status" value="1"/>
</dbReference>
<evidence type="ECO:0000256" key="1">
    <source>
        <dbReference type="ARBA" id="ARBA00004776"/>
    </source>
</evidence>
<dbReference type="PANTHER" id="PTHR43179:SF12">
    <property type="entry name" value="GALACTOFURANOSYLTRANSFERASE GLFT2"/>
    <property type="match status" value="1"/>
</dbReference>
<protein>
    <submittedName>
        <fullName evidence="6">Glycosyltransferase</fullName>
    </submittedName>
</protein>
<dbReference type="InterPro" id="IPR001173">
    <property type="entry name" value="Glyco_trans_2-like"/>
</dbReference>
<proteinExistence type="inferred from homology"/>
<dbReference type="SUPFAM" id="SSF53448">
    <property type="entry name" value="Nucleotide-diphospho-sugar transferases"/>
    <property type="match status" value="1"/>
</dbReference>
<keyword evidence="4" id="KW-0808">Transferase</keyword>
<evidence type="ECO:0000259" key="5">
    <source>
        <dbReference type="Pfam" id="PF00535"/>
    </source>
</evidence>
<comment type="pathway">
    <text evidence="1">Cell wall biogenesis; cell wall polysaccharide biosynthesis.</text>
</comment>